<evidence type="ECO:0000259" key="4">
    <source>
        <dbReference type="PROSITE" id="PS50893"/>
    </source>
</evidence>
<dbReference type="OrthoDB" id="9802264at2"/>
<dbReference type="PANTHER" id="PTHR24220">
    <property type="entry name" value="IMPORT ATP-BINDING PROTEIN"/>
    <property type="match status" value="1"/>
</dbReference>
<gene>
    <name evidence="5" type="ORF">DTO57_06085</name>
</gene>
<dbReference type="GO" id="GO:0005886">
    <property type="term" value="C:plasma membrane"/>
    <property type="evidence" value="ECO:0007669"/>
    <property type="project" value="TreeGrafter"/>
</dbReference>
<dbReference type="GO" id="GO:0016887">
    <property type="term" value="F:ATP hydrolysis activity"/>
    <property type="evidence" value="ECO:0007669"/>
    <property type="project" value="InterPro"/>
</dbReference>
<evidence type="ECO:0000256" key="2">
    <source>
        <dbReference type="ARBA" id="ARBA00022741"/>
    </source>
</evidence>
<reference evidence="5 6" key="1">
    <citation type="submission" date="2018-07" db="EMBL/GenBank/DDBJ databases">
        <title>Microbacterium endoborsara sp. nov., a novel actinobacterium isolated from Borszczowia aralocaspica.</title>
        <authorList>
            <person name="An D."/>
        </authorList>
    </citation>
    <scope>NUCLEOTIDE SEQUENCE [LARGE SCALE GENOMIC DNA]</scope>
    <source>
        <strain evidence="5 6">C1.15228</strain>
    </source>
</reference>
<keyword evidence="6" id="KW-1185">Reference proteome</keyword>
<keyword evidence="2" id="KW-0547">Nucleotide-binding</keyword>
<dbReference type="Pfam" id="PF00005">
    <property type="entry name" value="ABC_tran"/>
    <property type="match status" value="1"/>
</dbReference>
<dbReference type="InterPro" id="IPR017911">
    <property type="entry name" value="MacB-like_ATP-bd"/>
</dbReference>
<dbReference type="Gene3D" id="3.40.50.300">
    <property type="entry name" value="P-loop containing nucleotide triphosphate hydrolases"/>
    <property type="match status" value="1"/>
</dbReference>
<dbReference type="EMBL" id="QORO01000002">
    <property type="protein sequence ID" value="RCK59736.1"/>
    <property type="molecule type" value="Genomic_DNA"/>
</dbReference>
<feature type="domain" description="ABC transporter" evidence="4">
    <location>
        <begin position="7"/>
        <end position="246"/>
    </location>
</feature>
<dbReference type="GO" id="GO:0098796">
    <property type="term" value="C:membrane protein complex"/>
    <property type="evidence" value="ECO:0007669"/>
    <property type="project" value="UniProtKB-ARBA"/>
</dbReference>
<dbReference type="FunFam" id="3.40.50.300:FF:000032">
    <property type="entry name" value="Export ABC transporter ATP-binding protein"/>
    <property type="match status" value="1"/>
</dbReference>
<dbReference type="InterPro" id="IPR017871">
    <property type="entry name" value="ABC_transporter-like_CS"/>
</dbReference>
<keyword evidence="3 5" id="KW-0067">ATP-binding</keyword>
<evidence type="ECO:0000256" key="1">
    <source>
        <dbReference type="ARBA" id="ARBA00022448"/>
    </source>
</evidence>
<evidence type="ECO:0000256" key="3">
    <source>
        <dbReference type="ARBA" id="ARBA00022840"/>
    </source>
</evidence>
<evidence type="ECO:0000313" key="6">
    <source>
        <dbReference type="Proteomes" id="UP000253508"/>
    </source>
</evidence>
<dbReference type="SUPFAM" id="SSF52540">
    <property type="entry name" value="P-loop containing nucleoside triphosphate hydrolases"/>
    <property type="match status" value="1"/>
</dbReference>
<dbReference type="CDD" id="cd03255">
    <property type="entry name" value="ABC_MJ0796_LolCDE_FtsE"/>
    <property type="match status" value="1"/>
</dbReference>
<comment type="caution">
    <text evidence="5">The sequence shown here is derived from an EMBL/GenBank/DDBJ whole genome shotgun (WGS) entry which is preliminary data.</text>
</comment>
<proteinExistence type="predicted"/>
<dbReference type="PROSITE" id="PS50893">
    <property type="entry name" value="ABC_TRANSPORTER_2"/>
    <property type="match status" value="1"/>
</dbReference>
<dbReference type="RefSeq" id="WP_114117348.1">
    <property type="nucleotide sequence ID" value="NZ_BMHU01000003.1"/>
</dbReference>
<organism evidence="5 6">
    <name type="scientific">Microbacterium sorbitolivorans</name>
    <dbReference type="NCBI Taxonomy" id="1867410"/>
    <lineage>
        <taxon>Bacteria</taxon>
        <taxon>Bacillati</taxon>
        <taxon>Actinomycetota</taxon>
        <taxon>Actinomycetes</taxon>
        <taxon>Micrococcales</taxon>
        <taxon>Microbacteriaceae</taxon>
        <taxon>Microbacterium</taxon>
    </lineage>
</organism>
<name>A0A367Y1I1_9MICO</name>
<sequence>MDNTLAASVAHLTKTYGTGDGTVTALNDVSVGIRRGEFTAIMGPSGSGKSTLMHIMAGLDAPTSGQAWIGDTEITGLNDKELTLLRRRKAGFIFQSFNLVPTLDVKANILLPFDLDNRAPDDQQTRRIRDLVEQLGLGRRLGHRPHELSGGQQQRVAIARALAAGPELIFADEPTGNLDSRTGREVLRILREASAAGQSIAMVTHDPIAASYADRVLFLGDGRIVADKPRQSAEQISAHMLRTEQEASA</sequence>
<dbReference type="InterPro" id="IPR003593">
    <property type="entry name" value="AAA+_ATPase"/>
</dbReference>
<evidence type="ECO:0000313" key="5">
    <source>
        <dbReference type="EMBL" id="RCK59736.1"/>
    </source>
</evidence>
<dbReference type="InterPro" id="IPR027417">
    <property type="entry name" value="P-loop_NTPase"/>
</dbReference>
<dbReference type="PANTHER" id="PTHR24220:SF685">
    <property type="entry name" value="ABC TRANSPORTER RELATED"/>
    <property type="match status" value="1"/>
</dbReference>
<dbReference type="GO" id="GO:0005524">
    <property type="term" value="F:ATP binding"/>
    <property type="evidence" value="ECO:0007669"/>
    <property type="project" value="UniProtKB-KW"/>
</dbReference>
<dbReference type="PROSITE" id="PS00211">
    <property type="entry name" value="ABC_TRANSPORTER_1"/>
    <property type="match status" value="1"/>
</dbReference>
<protein>
    <submittedName>
        <fullName evidence="5">ABC transporter ATP-binding protein</fullName>
    </submittedName>
</protein>
<accession>A0A367Y1I1</accession>
<keyword evidence="1" id="KW-0813">Transport</keyword>
<dbReference type="SMART" id="SM00382">
    <property type="entry name" value="AAA"/>
    <property type="match status" value="1"/>
</dbReference>
<dbReference type="InterPro" id="IPR003439">
    <property type="entry name" value="ABC_transporter-like_ATP-bd"/>
</dbReference>
<dbReference type="Proteomes" id="UP000253508">
    <property type="component" value="Unassembled WGS sequence"/>
</dbReference>
<dbReference type="AlphaFoldDB" id="A0A367Y1I1"/>
<dbReference type="InterPro" id="IPR015854">
    <property type="entry name" value="ABC_transpr_LolD-like"/>
</dbReference>
<dbReference type="GO" id="GO:0022857">
    <property type="term" value="F:transmembrane transporter activity"/>
    <property type="evidence" value="ECO:0007669"/>
    <property type="project" value="UniProtKB-ARBA"/>
</dbReference>